<dbReference type="AlphaFoldDB" id="A0A4V4H551"/>
<evidence type="ECO:0000259" key="3">
    <source>
        <dbReference type="Pfam" id="PF00266"/>
    </source>
</evidence>
<evidence type="ECO:0000256" key="1">
    <source>
        <dbReference type="ARBA" id="ARBA00022898"/>
    </source>
</evidence>
<sequence length="546" mass="59817">MDAPRDDHRLSENGNGNGCGEADGRLSKRPRPHPAPISAAEIVEEFSHNDPAVARVNNGSFGCCPASVLAAQLRWQRLFLRQPDEFYFSSLQPSLTRSRSLVLELINAAHLDEVSLVDNATTAAAIIFQHVAWSFIEGAFNPGDAVVMLHYAYGAVKQSIHAYVARAGGHVVEVPLPFPLSSPDEVVAEFRRTLGLCRAGGRRVRLAVIDHITSMPCVVIPVKELTRICREEGVDQVFVDGAHSIGNVEVDVQDIGADFYTSNLHKWLFCPPSVAFLHTRGSPAATPSLHHPVVSHEYGNGLPLESGWIGNRDYTPQLVVPAVVEFVERFEGGLEGIRRRNHEKVVEMGKMLAESWGTLLGCPPEMSCSMIMVGLPGCLGISSETDAMKLRALLRDEFKIEVPIHYQSPPKDGEAAGATDESGATVTGYARISHQVYNVEDDYCRLRDAVHKLVRDGFSCIQSTEEGIQHSSKREAAIGFQSRFPKHGGCGKFERPLGPGNGPIWPKTGLSWVRWMAHATTWSHIKRWHRLRLSLPGGLGDGTIGN</sequence>
<comment type="caution">
    <text evidence="4">The sequence shown here is derived from an EMBL/GenBank/DDBJ whole genome shotgun (WGS) entry which is preliminary data.</text>
</comment>
<evidence type="ECO:0000313" key="5">
    <source>
        <dbReference type="Proteomes" id="UP000317650"/>
    </source>
</evidence>
<dbReference type="InterPro" id="IPR015424">
    <property type="entry name" value="PyrdxlP-dep_Trfase"/>
</dbReference>
<dbReference type="InterPro" id="IPR015421">
    <property type="entry name" value="PyrdxlP-dep_Trfase_major"/>
</dbReference>
<keyword evidence="1" id="KW-0663">Pyridoxal phosphate</keyword>
<dbReference type="STRING" id="52838.A0A4V4H551"/>
<dbReference type="EMBL" id="PYDT01000008">
    <property type="protein sequence ID" value="THU54586.1"/>
    <property type="molecule type" value="Genomic_DNA"/>
</dbReference>
<keyword evidence="5" id="KW-1185">Reference proteome</keyword>
<evidence type="ECO:0000313" key="4">
    <source>
        <dbReference type="EMBL" id="THU54586.1"/>
    </source>
</evidence>
<dbReference type="PANTHER" id="PTHR43092">
    <property type="entry name" value="L-CYSTEINE DESULFHYDRASE"/>
    <property type="match status" value="1"/>
</dbReference>
<dbReference type="Proteomes" id="UP000317650">
    <property type="component" value="Chromosome 10"/>
</dbReference>
<organism evidence="4 5">
    <name type="scientific">Musa balbisiana</name>
    <name type="common">Banana</name>
    <dbReference type="NCBI Taxonomy" id="52838"/>
    <lineage>
        <taxon>Eukaryota</taxon>
        <taxon>Viridiplantae</taxon>
        <taxon>Streptophyta</taxon>
        <taxon>Embryophyta</taxon>
        <taxon>Tracheophyta</taxon>
        <taxon>Spermatophyta</taxon>
        <taxon>Magnoliopsida</taxon>
        <taxon>Liliopsida</taxon>
        <taxon>Zingiberales</taxon>
        <taxon>Musaceae</taxon>
        <taxon>Musa</taxon>
    </lineage>
</organism>
<gene>
    <name evidence="4" type="ORF">C4D60_Mb10t26670</name>
</gene>
<evidence type="ECO:0000256" key="2">
    <source>
        <dbReference type="SAM" id="MobiDB-lite"/>
    </source>
</evidence>
<dbReference type="Pfam" id="PF00266">
    <property type="entry name" value="Aminotran_5"/>
    <property type="match status" value="1"/>
</dbReference>
<protein>
    <recommendedName>
        <fullName evidence="3">Aminotransferase class V domain-containing protein</fullName>
    </recommendedName>
</protein>
<dbReference type="InterPro" id="IPR000192">
    <property type="entry name" value="Aminotrans_V_dom"/>
</dbReference>
<dbReference type="PANTHER" id="PTHR43092:SF2">
    <property type="entry name" value="HERCYNYLCYSTEINE SULFOXIDE LYASE"/>
    <property type="match status" value="1"/>
</dbReference>
<proteinExistence type="predicted"/>
<accession>A0A4V4H551</accession>
<dbReference type="SUPFAM" id="SSF53383">
    <property type="entry name" value="PLP-dependent transferases"/>
    <property type="match status" value="1"/>
</dbReference>
<name>A0A4V4H551_MUSBA</name>
<reference evidence="4 5" key="1">
    <citation type="journal article" date="2019" name="Nat. Plants">
        <title>Genome sequencing of Musa balbisiana reveals subgenome evolution and function divergence in polyploid bananas.</title>
        <authorList>
            <person name="Yao X."/>
        </authorList>
    </citation>
    <scope>NUCLEOTIDE SEQUENCE [LARGE SCALE GENOMIC DNA]</scope>
    <source>
        <strain evidence="5">cv. DH-PKW</strain>
        <tissue evidence="4">Leaves</tissue>
    </source>
</reference>
<feature type="region of interest" description="Disordered" evidence="2">
    <location>
        <begin position="1"/>
        <end position="34"/>
    </location>
</feature>
<dbReference type="Gene3D" id="3.40.640.10">
    <property type="entry name" value="Type I PLP-dependent aspartate aminotransferase-like (Major domain)"/>
    <property type="match status" value="1"/>
</dbReference>
<feature type="domain" description="Aminotransferase class V" evidence="3">
    <location>
        <begin position="96"/>
        <end position="279"/>
    </location>
</feature>
<feature type="compositionally biased region" description="Basic and acidic residues" evidence="2">
    <location>
        <begin position="1"/>
        <end position="11"/>
    </location>
</feature>